<dbReference type="Proteomes" id="UP000729402">
    <property type="component" value="Unassembled WGS sequence"/>
</dbReference>
<dbReference type="AlphaFoldDB" id="A0A8J5R2K5"/>
<evidence type="ECO:0000313" key="2">
    <source>
        <dbReference type="Proteomes" id="UP000729402"/>
    </source>
</evidence>
<protein>
    <submittedName>
        <fullName evidence="1">Uncharacterized protein</fullName>
    </submittedName>
</protein>
<accession>A0A8J5R2K5</accession>
<comment type="caution">
    <text evidence="1">The sequence shown here is derived from an EMBL/GenBank/DDBJ whole genome shotgun (WGS) entry which is preliminary data.</text>
</comment>
<keyword evidence="2" id="KW-1185">Reference proteome</keyword>
<proteinExistence type="predicted"/>
<sequence>MGADERLRGPGTELCASAAGRSHETRWCRVAWQRQTTRRSAPVRPTEAGRRARRWWGDVAAFASRARSPLFLLSCPCRRVRPRAQAVRRCARTDAETQGFVPVFGT</sequence>
<name>A0A8J5R2K5_ZIZPA</name>
<gene>
    <name evidence="1" type="ORF">GUJ93_ZPchr0044g38090</name>
</gene>
<dbReference type="EMBL" id="JAAALK010000869">
    <property type="protein sequence ID" value="KAG8044141.1"/>
    <property type="molecule type" value="Genomic_DNA"/>
</dbReference>
<reference evidence="1" key="1">
    <citation type="journal article" date="2021" name="bioRxiv">
        <title>Whole Genome Assembly and Annotation of Northern Wild Rice, Zizania palustris L., Supports a Whole Genome Duplication in the Zizania Genus.</title>
        <authorList>
            <person name="Haas M."/>
            <person name="Kono T."/>
            <person name="Macchietto M."/>
            <person name="Millas R."/>
            <person name="McGilp L."/>
            <person name="Shao M."/>
            <person name="Duquette J."/>
            <person name="Hirsch C.N."/>
            <person name="Kimball J."/>
        </authorList>
    </citation>
    <scope>NUCLEOTIDE SEQUENCE</scope>
    <source>
        <tissue evidence="1">Fresh leaf tissue</tissue>
    </source>
</reference>
<evidence type="ECO:0000313" key="1">
    <source>
        <dbReference type="EMBL" id="KAG8044141.1"/>
    </source>
</evidence>
<reference evidence="1" key="2">
    <citation type="submission" date="2021-02" db="EMBL/GenBank/DDBJ databases">
        <authorList>
            <person name="Kimball J.A."/>
            <person name="Haas M.W."/>
            <person name="Macchietto M."/>
            <person name="Kono T."/>
            <person name="Duquette J."/>
            <person name="Shao M."/>
        </authorList>
    </citation>
    <scope>NUCLEOTIDE SEQUENCE</scope>
    <source>
        <tissue evidence="1">Fresh leaf tissue</tissue>
    </source>
</reference>
<organism evidence="1 2">
    <name type="scientific">Zizania palustris</name>
    <name type="common">Northern wild rice</name>
    <dbReference type="NCBI Taxonomy" id="103762"/>
    <lineage>
        <taxon>Eukaryota</taxon>
        <taxon>Viridiplantae</taxon>
        <taxon>Streptophyta</taxon>
        <taxon>Embryophyta</taxon>
        <taxon>Tracheophyta</taxon>
        <taxon>Spermatophyta</taxon>
        <taxon>Magnoliopsida</taxon>
        <taxon>Liliopsida</taxon>
        <taxon>Poales</taxon>
        <taxon>Poaceae</taxon>
        <taxon>BOP clade</taxon>
        <taxon>Oryzoideae</taxon>
        <taxon>Oryzeae</taxon>
        <taxon>Zizaniinae</taxon>
        <taxon>Zizania</taxon>
    </lineage>
</organism>